<evidence type="ECO:0000313" key="2">
    <source>
        <dbReference type="EMBL" id="GAD68121.1"/>
    </source>
</evidence>
<dbReference type="PANTHER" id="PTHR30203">
    <property type="entry name" value="OUTER MEMBRANE CATION EFFLUX PROTEIN"/>
    <property type="match status" value="1"/>
</dbReference>
<dbReference type="STRING" id="1219065.VPR01S_11_01150"/>
<dbReference type="InterPro" id="IPR010131">
    <property type="entry name" value="MdtP/NodT-like"/>
</dbReference>
<dbReference type="EMBL" id="BATJ01000011">
    <property type="protein sequence ID" value="GAD68121.1"/>
    <property type="molecule type" value="Genomic_DNA"/>
</dbReference>
<comment type="caution">
    <text evidence="2">The sequence shown here is derived from an EMBL/GenBank/DDBJ whole genome shotgun (WGS) entry which is preliminary data.</text>
</comment>
<organism evidence="2 3">
    <name type="scientific">Vibrio proteolyticus NBRC 13287</name>
    <dbReference type="NCBI Taxonomy" id="1219065"/>
    <lineage>
        <taxon>Bacteria</taxon>
        <taxon>Pseudomonadati</taxon>
        <taxon>Pseudomonadota</taxon>
        <taxon>Gammaproteobacteria</taxon>
        <taxon>Vibrionales</taxon>
        <taxon>Vibrionaceae</taxon>
        <taxon>Vibrio</taxon>
    </lineage>
</organism>
<dbReference type="PROSITE" id="PS51257">
    <property type="entry name" value="PROKAR_LIPOPROTEIN"/>
    <property type="match status" value="1"/>
</dbReference>
<evidence type="ECO:0000256" key="1">
    <source>
        <dbReference type="ARBA" id="ARBA00007613"/>
    </source>
</evidence>
<dbReference type="Proteomes" id="UP000016570">
    <property type="component" value="Unassembled WGS sequence"/>
</dbReference>
<dbReference type="InterPro" id="IPR003423">
    <property type="entry name" value="OMP_efflux"/>
</dbReference>
<protein>
    <recommendedName>
        <fullName evidence="4">Outer membrane efflux protein</fullName>
    </recommendedName>
</protein>
<dbReference type="Gene3D" id="1.20.1600.10">
    <property type="entry name" value="Outer membrane efflux proteins (OEP)"/>
    <property type="match status" value="1"/>
</dbReference>
<dbReference type="PANTHER" id="PTHR30203:SF25">
    <property type="entry name" value="OUTER MEMBRANE PROTEIN-RELATED"/>
    <property type="match status" value="1"/>
</dbReference>
<accession>U2ZK27</accession>
<dbReference type="GO" id="GO:0015562">
    <property type="term" value="F:efflux transmembrane transporter activity"/>
    <property type="evidence" value="ECO:0007669"/>
    <property type="project" value="InterPro"/>
</dbReference>
<reference evidence="2 3" key="1">
    <citation type="submission" date="2013-09" db="EMBL/GenBank/DDBJ databases">
        <title>Whole genome shotgun sequence of Vibrio proteolyticus NBRC 13287.</title>
        <authorList>
            <person name="Isaki S."/>
            <person name="Hosoyama A."/>
            <person name="Numata M."/>
            <person name="Hashimoto M."/>
            <person name="Hosoyama Y."/>
            <person name="Tsuchikane K."/>
            <person name="Noguchi M."/>
            <person name="Hirakata S."/>
            <person name="Ichikawa N."/>
            <person name="Ohji S."/>
            <person name="Yamazoe A."/>
            <person name="Fujita N."/>
        </authorList>
    </citation>
    <scope>NUCLEOTIDE SEQUENCE [LARGE SCALE GENOMIC DNA]</scope>
    <source>
        <strain evidence="2 3">NBRC 13287</strain>
    </source>
</reference>
<evidence type="ECO:0000313" key="3">
    <source>
        <dbReference type="Proteomes" id="UP000016570"/>
    </source>
</evidence>
<dbReference type="RefSeq" id="WP_021706092.1">
    <property type="nucleotide sequence ID" value="NZ_BATJ01000011.1"/>
</dbReference>
<comment type="similarity">
    <text evidence="1">Belongs to the outer membrane factor (OMF) (TC 1.B.17) family.</text>
</comment>
<keyword evidence="3" id="KW-1185">Reference proteome</keyword>
<dbReference type="Gene3D" id="2.20.200.10">
    <property type="entry name" value="Outer membrane efflux proteins (OEP)"/>
    <property type="match status" value="1"/>
</dbReference>
<dbReference type="AlphaFoldDB" id="U2ZK27"/>
<sequence length="533" mass="59203">MTLSLKPYWLILPLCGLTACTTLGPDFTRPQPLALPASWTQDDTHQAQNDTALWWQQFQDPVLNQLVEQAGAQNLDLEAAGLRILQARSLLGVADGLQYPQVQTVSGNLTRLYQHENSFNNAAVSFDAGWEMDVWGKYARGIESAQAAYYASITSYQDIMITVTAEVARNYINYRTFQERILLSQRNIEIQERVVNITQVQYDSGNVTELDVQQAKNQLYTTKAALPSLEIAKRQARNALAVLLGVLPEEVQPLLDGNNLSAKLAAYEAKFKATGSKQALSGDDSDSLVPRPPQLQTAINANLVMRRPDLQVAELQARAQSAQIGIAQSALYPSFSLFGSIGINSTVPDGSSFSFSDSLTLAAGPTFSWNIFQYGRVKNNIRYEDARFQETLTNYNKKVLQAVQEVTNAIDAYDLYLQQKALRLQSVNASIRAFNISMTQYENGQISFERLLNSVEKMTRSEDSYAQIKGNVANQVVALYKALGGGWQAYSGKPFVNDDLANQMSERTDWKGTLAPEARVLPHVQSINMREVQ</sequence>
<dbReference type="eggNOG" id="COG1538">
    <property type="taxonomic scope" value="Bacteria"/>
</dbReference>
<name>U2ZK27_VIBPR</name>
<dbReference type="SUPFAM" id="SSF56954">
    <property type="entry name" value="Outer membrane efflux proteins (OEP)"/>
    <property type="match status" value="1"/>
</dbReference>
<dbReference type="Pfam" id="PF02321">
    <property type="entry name" value="OEP"/>
    <property type="match status" value="2"/>
</dbReference>
<evidence type="ECO:0008006" key="4">
    <source>
        <dbReference type="Google" id="ProtNLM"/>
    </source>
</evidence>
<proteinExistence type="inferred from homology"/>
<gene>
    <name evidence="2" type="ORF">VPR01S_11_01150</name>
</gene>